<protein>
    <submittedName>
        <fullName evidence="1">Uncharacterized protein</fullName>
    </submittedName>
</protein>
<comment type="caution">
    <text evidence="1">The sequence shown here is derived from an EMBL/GenBank/DDBJ whole genome shotgun (WGS) entry which is preliminary data.</text>
</comment>
<organism evidence="1 2">
    <name type="scientific">Fusarium phyllophilum</name>
    <dbReference type="NCBI Taxonomy" id="47803"/>
    <lineage>
        <taxon>Eukaryota</taxon>
        <taxon>Fungi</taxon>
        <taxon>Dikarya</taxon>
        <taxon>Ascomycota</taxon>
        <taxon>Pezizomycotina</taxon>
        <taxon>Sordariomycetes</taxon>
        <taxon>Hypocreomycetidae</taxon>
        <taxon>Hypocreales</taxon>
        <taxon>Nectriaceae</taxon>
        <taxon>Fusarium</taxon>
        <taxon>Fusarium fujikuroi species complex</taxon>
    </lineage>
</organism>
<dbReference type="EMBL" id="JAAOAQ010000631">
    <property type="protein sequence ID" value="KAF5539079.1"/>
    <property type="molecule type" value="Genomic_DNA"/>
</dbReference>
<sequence>MTSSAVSKSDGPSIGGVRPIKAVPSTILEDNGFPESHEKLKEGILRTVMSLRTALPTSEETSDFDAAKSATRPRFGDLSHYNIAEVDEKYLWETEVHRIASSLEKYQQPLDSCLSHELGSKSRLGSELEIIRNAGIRDRETSRREPDLNENNHFVITALAKYSTKLKVLSRELPEYGVGALNRYSDVRRLLRDYPFAAAENPSEISLKVTAVDRYGDGNLDPERGPEDRYVATYASDMITISNWLFRLLWHILKDLNTRNTRDRHTDEFEVSSVIFAQQRGAFPPSPFRIDWDTSPVLHLV</sequence>
<keyword evidence="2" id="KW-1185">Reference proteome</keyword>
<proteinExistence type="predicted"/>
<reference evidence="1 2" key="1">
    <citation type="submission" date="2020-05" db="EMBL/GenBank/DDBJ databases">
        <title>Identification and distribution of gene clusters putatively required for synthesis of sphingolipid metabolism inhibitors in phylogenetically diverse species of the filamentous fungus Fusarium.</title>
        <authorList>
            <person name="Kim H.-S."/>
            <person name="Busman M."/>
            <person name="Brown D.W."/>
            <person name="Divon H."/>
            <person name="Uhlig S."/>
            <person name="Proctor R.H."/>
        </authorList>
    </citation>
    <scope>NUCLEOTIDE SEQUENCE [LARGE SCALE GENOMIC DNA]</scope>
    <source>
        <strain evidence="1 2">NRRL 13617</strain>
    </source>
</reference>
<dbReference type="AlphaFoldDB" id="A0A8H5MRX7"/>
<accession>A0A8H5MRX7</accession>
<name>A0A8H5MRX7_9HYPO</name>
<evidence type="ECO:0000313" key="1">
    <source>
        <dbReference type="EMBL" id="KAF5539079.1"/>
    </source>
</evidence>
<gene>
    <name evidence="1" type="ORF">FPHYL_12341</name>
</gene>
<dbReference type="OrthoDB" id="5419219at2759"/>
<evidence type="ECO:0000313" key="2">
    <source>
        <dbReference type="Proteomes" id="UP000582016"/>
    </source>
</evidence>
<dbReference type="Proteomes" id="UP000582016">
    <property type="component" value="Unassembled WGS sequence"/>
</dbReference>